<dbReference type="AlphaFoldDB" id="A0A4D6LYT0"/>
<name>A0A4D6LYT0_VIGUN</name>
<dbReference type="PROSITE" id="PS00086">
    <property type="entry name" value="CYTOCHROME_P450"/>
    <property type="match status" value="2"/>
</dbReference>
<evidence type="ECO:0000256" key="8">
    <source>
        <dbReference type="ARBA" id="ARBA00023136"/>
    </source>
</evidence>
<feature type="binding site" description="axial binding residue" evidence="9">
    <location>
        <position position="888"/>
    </location>
    <ligand>
        <name>heme</name>
        <dbReference type="ChEBI" id="CHEBI:30413"/>
    </ligand>
    <ligandPart>
        <name>Fe</name>
        <dbReference type="ChEBI" id="CHEBI:18248"/>
    </ligandPart>
</feature>
<dbReference type="PANTHER" id="PTHR47947:SF24">
    <property type="entry name" value="ISOFLAVONE 2'-HYDROXYLASE-LIKE"/>
    <property type="match status" value="1"/>
</dbReference>
<comment type="similarity">
    <text evidence="2">Belongs to the cytochrome P450 family.</text>
</comment>
<reference evidence="11 12" key="1">
    <citation type="submission" date="2019-04" db="EMBL/GenBank/DDBJ databases">
        <title>An improved genome assembly and genetic linkage map for asparagus bean, Vigna unguiculata ssp. sesquipedialis.</title>
        <authorList>
            <person name="Xia Q."/>
            <person name="Zhang R."/>
            <person name="Dong Y."/>
        </authorList>
    </citation>
    <scope>NUCLEOTIDE SEQUENCE [LARGE SCALE GENOMIC DNA]</scope>
    <source>
        <tissue evidence="11">Leaf</tissue>
    </source>
</reference>
<dbReference type="GO" id="GO:0016020">
    <property type="term" value="C:membrane"/>
    <property type="evidence" value="ECO:0007669"/>
    <property type="project" value="UniProtKB-SubCell"/>
</dbReference>
<keyword evidence="10" id="KW-1133">Transmembrane helix</keyword>
<evidence type="ECO:0000256" key="4">
    <source>
        <dbReference type="ARBA" id="ARBA00022723"/>
    </source>
</evidence>
<keyword evidence="10" id="KW-0812">Transmembrane</keyword>
<keyword evidence="4 9" id="KW-0479">Metal-binding</keyword>
<feature type="transmembrane region" description="Helical" evidence="10">
    <location>
        <begin position="458"/>
        <end position="476"/>
    </location>
</feature>
<sequence length="951" mass="109536">MALLYYGFFVVLFLYSLKVLFRSRKFRNLPPGPLAYPIVGNLLQLEQPFHRFFTRLSKKHGKIFSLWFGNRLVIVASDLPVVQECFSKYDTVLANRPHFLLGKHISYNNSTILHSCYGEHWRHLRRILSLEVVSTHRLNASYEIRRDELTKLLQRLARTSRNDFTQVDLKSMVMETSLNTMMRLVSGKRFYGDDCDVSDVEKAREFRGILREMVSLAGVNNRGDFLPFMRWFDLDNLEKRLKNIGKRIDTFLQSIVDELRASNKTTNTMISQLLVQQKSQPEQYSDQIIKGLCMSMLLAGTDTSALTLEWAMANLLNHPEVLKRAKEELDAHVGSDRLVDESDMSKLPYILNIFFETIRLHPAAPLWSPHMSSEDCTIGGYNLPKNTILLVNAWSIHHDPTLWKNPTEFRPERFEKECESSSLLSFGIGRRSCPGNMLAQRTVGLALASLIQCFDMALLYYGFLVVLFLYSLKVLFRSRKFRNLPPGPLAYPIVGNLLQLEQPFHRFFTRLSKKHGKIFSLWFGNRLVIVASDLPVVQECFSKYDTVLANRPHFLLGKHISYNNSTILHSCYGEHWRHLRRILSLEVVSTHRLNASYEIRRDELTKLLQRLARTSRNDFTQVDLKSMVMETSLNTMMRLVSGKRFYGDDCDVSDVEKAREFRGILREMVSLAGVNNRGDFLPFMRWFDLDNLEKRLKNIGKRIDTFLQSIVDELRASNKTTNTMISQLLVQQKSQPEQYSDQIIKGLCMSMLLAGTDTSALTLEWAMANLLNHPEVLKRAKEELDAHVGSDRLVDESDMSKLPYILNIFFETIRLHPAAPLWSPHMSSEDCTIGGYNLPKNTILLVNAWSIHHDPTLWKNPTEFRPERFEKECESSSLLSFGIGRRSCPGNMLAQRTVGLALASLIQCFEWQRLGKEEIDMTEAKGITISRQNPLEVMCKAREIPAVTDLY</sequence>
<dbReference type="InterPro" id="IPR001128">
    <property type="entry name" value="Cyt_P450"/>
</dbReference>
<dbReference type="GO" id="GO:0005506">
    <property type="term" value="F:iron ion binding"/>
    <property type="evidence" value="ECO:0007669"/>
    <property type="project" value="InterPro"/>
</dbReference>
<evidence type="ECO:0000256" key="2">
    <source>
        <dbReference type="ARBA" id="ARBA00010617"/>
    </source>
</evidence>
<keyword evidence="12" id="KW-1185">Reference proteome</keyword>
<accession>A0A4D6LYT0</accession>
<keyword evidence="6 9" id="KW-0408">Iron</keyword>
<comment type="cofactor">
    <cofactor evidence="9">
        <name>heme</name>
        <dbReference type="ChEBI" id="CHEBI:30413"/>
    </cofactor>
</comment>
<dbReference type="Pfam" id="PF00067">
    <property type="entry name" value="p450"/>
    <property type="match status" value="2"/>
</dbReference>
<keyword evidence="7" id="KW-0503">Monooxygenase</keyword>
<organism evidence="11 12">
    <name type="scientific">Vigna unguiculata</name>
    <name type="common">Cowpea</name>
    <dbReference type="NCBI Taxonomy" id="3917"/>
    <lineage>
        <taxon>Eukaryota</taxon>
        <taxon>Viridiplantae</taxon>
        <taxon>Streptophyta</taxon>
        <taxon>Embryophyta</taxon>
        <taxon>Tracheophyta</taxon>
        <taxon>Spermatophyta</taxon>
        <taxon>Magnoliopsida</taxon>
        <taxon>eudicotyledons</taxon>
        <taxon>Gunneridae</taxon>
        <taxon>Pentapetalae</taxon>
        <taxon>rosids</taxon>
        <taxon>fabids</taxon>
        <taxon>Fabales</taxon>
        <taxon>Fabaceae</taxon>
        <taxon>Papilionoideae</taxon>
        <taxon>50 kb inversion clade</taxon>
        <taxon>NPAAA clade</taxon>
        <taxon>indigoferoid/millettioid clade</taxon>
        <taxon>Phaseoleae</taxon>
        <taxon>Vigna</taxon>
    </lineage>
</organism>
<protein>
    <submittedName>
        <fullName evidence="11">Cytochrome P450</fullName>
    </submittedName>
</protein>
<dbReference type="GO" id="GO:0016705">
    <property type="term" value="F:oxidoreductase activity, acting on paired donors, with incorporation or reduction of molecular oxygen"/>
    <property type="evidence" value="ECO:0007669"/>
    <property type="project" value="InterPro"/>
</dbReference>
<dbReference type="InterPro" id="IPR002401">
    <property type="entry name" value="Cyt_P450_E_grp-I"/>
</dbReference>
<dbReference type="InterPro" id="IPR017972">
    <property type="entry name" value="Cyt_P450_CS"/>
</dbReference>
<evidence type="ECO:0000256" key="10">
    <source>
        <dbReference type="SAM" id="Phobius"/>
    </source>
</evidence>
<evidence type="ECO:0000256" key="1">
    <source>
        <dbReference type="ARBA" id="ARBA00004370"/>
    </source>
</evidence>
<evidence type="ECO:0000256" key="3">
    <source>
        <dbReference type="ARBA" id="ARBA00022617"/>
    </source>
</evidence>
<keyword evidence="3 9" id="KW-0349">Heme</keyword>
<dbReference type="InterPro" id="IPR036396">
    <property type="entry name" value="Cyt_P450_sf"/>
</dbReference>
<evidence type="ECO:0000256" key="5">
    <source>
        <dbReference type="ARBA" id="ARBA00023002"/>
    </source>
</evidence>
<evidence type="ECO:0000313" key="11">
    <source>
        <dbReference type="EMBL" id="QCD94129.1"/>
    </source>
</evidence>
<dbReference type="PRINTS" id="PR00463">
    <property type="entry name" value="EP450I"/>
</dbReference>
<evidence type="ECO:0000256" key="9">
    <source>
        <dbReference type="PIRSR" id="PIRSR602401-1"/>
    </source>
</evidence>
<dbReference type="EMBL" id="CP039349">
    <property type="protein sequence ID" value="QCD94129.1"/>
    <property type="molecule type" value="Genomic_DNA"/>
</dbReference>
<keyword evidence="8 10" id="KW-0472">Membrane</keyword>
<dbReference type="PANTHER" id="PTHR47947">
    <property type="entry name" value="CYTOCHROME P450 82C3-RELATED"/>
    <property type="match status" value="1"/>
</dbReference>
<dbReference type="GO" id="GO:0020037">
    <property type="term" value="F:heme binding"/>
    <property type="evidence" value="ECO:0007669"/>
    <property type="project" value="InterPro"/>
</dbReference>
<dbReference type="CDD" id="cd20653">
    <property type="entry name" value="CYP81"/>
    <property type="match status" value="2"/>
</dbReference>
<dbReference type="GO" id="GO:0004497">
    <property type="term" value="F:monooxygenase activity"/>
    <property type="evidence" value="ECO:0007669"/>
    <property type="project" value="UniProtKB-KW"/>
</dbReference>
<dbReference type="FunFam" id="1.10.630.10:FF:000023">
    <property type="entry name" value="Cytochrome P450 family protein"/>
    <property type="match status" value="2"/>
</dbReference>
<proteinExistence type="inferred from homology"/>
<dbReference type="SUPFAM" id="SSF48264">
    <property type="entry name" value="Cytochrome P450"/>
    <property type="match status" value="2"/>
</dbReference>
<evidence type="ECO:0000256" key="6">
    <source>
        <dbReference type="ARBA" id="ARBA00023004"/>
    </source>
</evidence>
<evidence type="ECO:0000256" key="7">
    <source>
        <dbReference type="ARBA" id="ARBA00023033"/>
    </source>
</evidence>
<keyword evidence="5" id="KW-0560">Oxidoreductase</keyword>
<dbReference type="PRINTS" id="PR00385">
    <property type="entry name" value="P450"/>
</dbReference>
<dbReference type="Gene3D" id="1.10.630.10">
    <property type="entry name" value="Cytochrome P450"/>
    <property type="match status" value="2"/>
</dbReference>
<comment type="subcellular location">
    <subcellularLocation>
        <location evidence="1">Membrane</location>
    </subcellularLocation>
</comment>
<evidence type="ECO:0000313" key="12">
    <source>
        <dbReference type="Proteomes" id="UP000501690"/>
    </source>
</evidence>
<dbReference type="Proteomes" id="UP000501690">
    <property type="component" value="Linkage Group LG5"/>
</dbReference>
<gene>
    <name evidence="11" type="ORF">DEO72_LG5g2208</name>
</gene>
<dbReference type="InterPro" id="IPR050651">
    <property type="entry name" value="Plant_Cytochrome_P450_Monoox"/>
</dbReference>